<dbReference type="FunFam" id="2.70.40.10:FF:000002">
    <property type="entry name" value="dUTP diphosphatase"/>
    <property type="match status" value="1"/>
</dbReference>
<keyword evidence="2 7" id="KW-0479">Metal-binding</keyword>
<evidence type="ECO:0000256" key="4">
    <source>
        <dbReference type="ARBA" id="ARBA00022842"/>
    </source>
</evidence>
<accession>E7C1K5</accession>
<sequence length="181" mass="19992">MIRWLLVRILGFLLPDIIKTFTGKNQKESNLPLNVKFKILNERLGKEFPLPTFQTAGSAGLDLCACIEEDIFINPNDSVLVPTGFSIHINNSDYAAFILPRSGLGHKHGIVLGNLVGLIDSDYQGEIMVSLWNRSDETFTVEPGARIAQMVFLPVMNPNFSIVKEFSSSERGDKGFGSSGF</sequence>
<proteinExistence type="inferred from homology"/>
<evidence type="ECO:0000256" key="3">
    <source>
        <dbReference type="ARBA" id="ARBA00022801"/>
    </source>
</evidence>
<reference evidence="9" key="1">
    <citation type="submission" date="2010-01" db="EMBL/GenBank/DDBJ databases">
        <title>Genome fragments of uncultured bacteria from the North Pacific subtropical Gyre.</title>
        <authorList>
            <person name="Pham V.D."/>
            <person name="Delong E.F."/>
        </authorList>
    </citation>
    <scope>NUCLEOTIDE SEQUENCE</scope>
</reference>
<evidence type="ECO:0000256" key="5">
    <source>
        <dbReference type="ARBA" id="ARBA00023080"/>
    </source>
</evidence>
<protein>
    <recommendedName>
        <fullName evidence="7">Deoxyuridine 5'-triphosphate nucleotidohydrolase</fullName>
        <shortName evidence="7">dUTPase</shortName>
        <ecNumber evidence="7">3.6.1.23</ecNumber>
    </recommendedName>
    <alternativeName>
        <fullName evidence="7">dUTP pyrophosphatase</fullName>
    </alternativeName>
</protein>
<feature type="binding site" evidence="7">
    <location>
        <begin position="101"/>
        <end position="103"/>
    </location>
    <ligand>
        <name>substrate</name>
    </ligand>
</feature>
<feature type="domain" description="dUTPase-like" evidence="8">
    <location>
        <begin position="47"/>
        <end position="180"/>
    </location>
</feature>
<gene>
    <name evidence="7" type="primary">dut</name>
</gene>
<dbReference type="UniPathway" id="UPA00610">
    <property type="reaction ID" value="UER00666"/>
</dbReference>
<dbReference type="HAMAP" id="MF_00116">
    <property type="entry name" value="dUTPase_bact"/>
    <property type="match status" value="1"/>
</dbReference>
<evidence type="ECO:0000256" key="6">
    <source>
        <dbReference type="ARBA" id="ARBA00047686"/>
    </source>
</evidence>
<dbReference type="GO" id="GO:0006226">
    <property type="term" value="P:dUMP biosynthetic process"/>
    <property type="evidence" value="ECO:0007669"/>
    <property type="project" value="UniProtKB-UniRule"/>
</dbReference>
<dbReference type="InterPro" id="IPR036157">
    <property type="entry name" value="dUTPase-like_sf"/>
</dbReference>
<name>E7C1K5_9GAMM</name>
<dbReference type="PANTHER" id="PTHR11241">
    <property type="entry name" value="DEOXYURIDINE 5'-TRIPHOSPHATE NUCLEOTIDOHYDROLASE"/>
    <property type="match status" value="1"/>
</dbReference>
<dbReference type="Pfam" id="PF00692">
    <property type="entry name" value="dUTPase"/>
    <property type="match status" value="1"/>
</dbReference>
<evidence type="ECO:0000256" key="7">
    <source>
        <dbReference type="HAMAP-Rule" id="MF_00116"/>
    </source>
</evidence>
<comment type="similarity">
    <text evidence="1 7">Belongs to the dUTPase family.</text>
</comment>
<keyword evidence="3 7" id="KW-0378">Hydrolase</keyword>
<feature type="binding site" evidence="7">
    <location>
        <begin position="118"/>
        <end position="120"/>
    </location>
    <ligand>
        <name>substrate</name>
    </ligand>
</feature>
<comment type="catalytic activity">
    <reaction evidence="6 7">
        <text>dUTP + H2O = dUMP + diphosphate + H(+)</text>
        <dbReference type="Rhea" id="RHEA:10248"/>
        <dbReference type="ChEBI" id="CHEBI:15377"/>
        <dbReference type="ChEBI" id="CHEBI:15378"/>
        <dbReference type="ChEBI" id="CHEBI:33019"/>
        <dbReference type="ChEBI" id="CHEBI:61555"/>
        <dbReference type="ChEBI" id="CHEBI:246422"/>
        <dbReference type="EC" id="3.6.1.23"/>
    </reaction>
</comment>
<evidence type="ECO:0000313" key="9">
    <source>
        <dbReference type="EMBL" id="ADI21329.1"/>
    </source>
</evidence>
<dbReference type="CDD" id="cd07557">
    <property type="entry name" value="trimeric_dUTPase"/>
    <property type="match status" value="1"/>
</dbReference>
<keyword evidence="4 7" id="KW-0460">Magnesium</keyword>
<evidence type="ECO:0000259" key="8">
    <source>
        <dbReference type="Pfam" id="PF00692"/>
    </source>
</evidence>
<dbReference type="AlphaFoldDB" id="E7C1K5"/>
<dbReference type="InterPro" id="IPR008181">
    <property type="entry name" value="dUTPase"/>
</dbReference>
<dbReference type="GO" id="GO:0000287">
    <property type="term" value="F:magnesium ion binding"/>
    <property type="evidence" value="ECO:0007669"/>
    <property type="project" value="UniProtKB-UniRule"/>
</dbReference>
<comment type="caution">
    <text evidence="7">Lacks conserved residue(s) required for the propagation of feature annotation.</text>
</comment>
<evidence type="ECO:0000256" key="2">
    <source>
        <dbReference type="ARBA" id="ARBA00022723"/>
    </source>
</evidence>
<dbReference type="PANTHER" id="PTHR11241:SF0">
    <property type="entry name" value="DEOXYURIDINE 5'-TRIPHOSPHATE NUCLEOTIDOHYDROLASE"/>
    <property type="match status" value="1"/>
</dbReference>
<dbReference type="Gene3D" id="2.70.40.10">
    <property type="match status" value="1"/>
</dbReference>
<dbReference type="EC" id="3.6.1.23" evidence="7"/>
<comment type="function">
    <text evidence="7">This enzyme is involved in nucleotide metabolism: it produces dUMP, the immediate precursor of thymidine nucleotides and it decreases the intracellular concentration of dUTP so that uracil cannot be incorporated into DNA.</text>
</comment>
<evidence type="ECO:0000256" key="1">
    <source>
        <dbReference type="ARBA" id="ARBA00006581"/>
    </source>
</evidence>
<dbReference type="GO" id="GO:0004170">
    <property type="term" value="F:dUTP diphosphatase activity"/>
    <property type="evidence" value="ECO:0007669"/>
    <property type="project" value="UniProtKB-UniRule"/>
</dbReference>
<dbReference type="SUPFAM" id="SSF51283">
    <property type="entry name" value="dUTPase-like"/>
    <property type="match status" value="1"/>
</dbReference>
<dbReference type="InterPro" id="IPR033704">
    <property type="entry name" value="dUTPase_trimeric"/>
</dbReference>
<keyword evidence="5 7" id="KW-0546">Nucleotide metabolism</keyword>
<dbReference type="InterPro" id="IPR029054">
    <property type="entry name" value="dUTPase-like"/>
</dbReference>
<dbReference type="NCBIfam" id="NF001862">
    <property type="entry name" value="PRK00601.1"/>
    <property type="match status" value="1"/>
</dbReference>
<organism evidence="9">
    <name type="scientific">uncultured gamma proteobacterium HF0010_10D20</name>
    <dbReference type="NCBI Taxonomy" id="723561"/>
    <lineage>
        <taxon>Bacteria</taxon>
        <taxon>Pseudomonadati</taxon>
        <taxon>Pseudomonadota</taxon>
        <taxon>Gammaproteobacteria</taxon>
        <taxon>environmental samples</taxon>
    </lineage>
</organism>
<dbReference type="EMBL" id="GU567951">
    <property type="protein sequence ID" value="ADI21329.1"/>
    <property type="molecule type" value="Genomic_DNA"/>
</dbReference>
<dbReference type="GO" id="GO:0046081">
    <property type="term" value="P:dUTP catabolic process"/>
    <property type="evidence" value="ECO:0007669"/>
    <property type="project" value="InterPro"/>
</dbReference>
<comment type="pathway">
    <text evidence="7">Pyrimidine metabolism; dUMP biosynthesis; dUMP from dCTP (dUTP route): step 2/2.</text>
</comment>
<comment type="cofactor">
    <cofactor evidence="7">
        <name>Mg(2+)</name>
        <dbReference type="ChEBI" id="CHEBI:18420"/>
    </cofactor>
</comment>
<dbReference type="NCBIfam" id="TIGR00576">
    <property type="entry name" value="dut"/>
    <property type="match status" value="1"/>
</dbReference>
<feature type="binding site" evidence="7">
    <location>
        <position position="114"/>
    </location>
    <ligand>
        <name>substrate</name>
    </ligand>
</feature>